<dbReference type="Pfam" id="PF00561">
    <property type="entry name" value="Abhydrolase_1"/>
    <property type="match status" value="1"/>
</dbReference>
<keyword evidence="3" id="KW-1185">Reference proteome</keyword>
<organism evidence="2 3">
    <name type="scientific">Micromonospora rubida</name>
    <dbReference type="NCBI Taxonomy" id="2697657"/>
    <lineage>
        <taxon>Bacteria</taxon>
        <taxon>Bacillati</taxon>
        <taxon>Actinomycetota</taxon>
        <taxon>Actinomycetes</taxon>
        <taxon>Micromonosporales</taxon>
        <taxon>Micromonosporaceae</taxon>
        <taxon>Micromonospora</taxon>
    </lineage>
</organism>
<dbReference type="InterPro" id="IPR053145">
    <property type="entry name" value="AB_hydrolase_Est10"/>
</dbReference>
<dbReference type="GO" id="GO:0016787">
    <property type="term" value="F:hydrolase activity"/>
    <property type="evidence" value="ECO:0007669"/>
    <property type="project" value="UniProtKB-KW"/>
</dbReference>
<evidence type="ECO:0000313" key="3">
    <source>
        <dbReference type="Proteomes" id="UP001611075"/>
    </source>
</evidence>
<sequence>MGVELEFDGGGVRLAATLDLPVGPVRGGLVVLHAAEAGHRSYFCYEHLAGLLPGAGIAVLRFDRRPRVNGHDVPLADQAADAAAAIGVLRRQVGDVPVGLWGLSQGAWSAPLAAALRPDLVAFLVLVSSSGVSPAAQMRYGTAEQLRLHGYGDVDLTELGRVRATMEAYLRGDLDRATAQAAIDRAAERPWFPLVYLPRELPDEPGTWRDMDFDPVPVFAGVTCPVLLFYGATDAWIPIDDSIAAWRRATAGAATPPTVCRLDGCDHYPTLDEGEDLDSISPEYAATMLSWLDALLPAG</sequence>
<gene>
    <name evidence="2" type="ORF">ACH4OY_06415</name>
</gene>
<keyword evidence="2" id="KW-0378">Hydrolase</keyword>
<evidence type="ECO:0000259" key="1">
    <source>
        <dbReference type="Pfam" id="PF00561"/>
    </source>
</evidence>
<feature type="domain" description="AB hydrolase-1" evidence="1">
    <location>
        <begin position="31"/>
        <end position="272"/>
    </location>
</feature>
<evidence type="ECO:0000313" key="2">
    <source>
        <dbReference type="EMBL" id="MFI0792319.1"/>
    </source>
</evidence>
<dbReference type="InterPro" id="IPR029058">
    <property type="entry name" value="AB_hydrolase_fold"/>
</dbReference>
<accession>A0ABW7SF51</accession>
<dbReference type="Proteomes" id="UP001611075">
    <property type="component" value="Unassembled WGS sequence"/>
</dbReference>
<comment type="caution">
    <text evidence="2">The sequence shown here is derived from an EMBL/GenBank/DDBJ whole genome shotgun (WGS) entry which is preliminary data.</text>
</comment>
<dbReference type="PANTHER" id="PTHR43265:SF1">
    <property type="entry name" value="ESTERASE ESTD"/>
    <property type="match status" value="1"/>
</dbReference>
<dbReference type="SUPFAM" id="SSF53474">
    <property type="entry name" value="alpha/beta-Hydrolases"/>
    <property type="match status" value="1"/>
</dbReference>
<dbReference type="PANTHER" id="PTHR43265">
    <property type="entry name" value="ESTERASE ESTD"/>
    <property type="match status" value="1"/>
</dbReference>
<dbReference type="InterPro" id="IPR000073">
    <property type="entry name" value="AB_hydrolase_1"/>
</dbReference>
<dbReference type="EMBL" id="JBIRPU010000003">
    <property type="protein sequence ID" value="MFI0792319.1"/>
    <property type="molecule type" value="Genomic_DNA"/>
</dbReference>
<protein>
    <submittedName>
        <fullName evidence="2">Alpha/beta hydrolase</fullName>
    </submittedName>
</protein>
<reference evidence="2 3" key="1">
    <citation type="submission" date="2024-10" db="EMBL/GenBank/DDBJ databases">
        <title>The Natural Products Discovery Center: Release of the First 8490 Sequenced Strains for Exploring Actinobacteria Biosynthetic Diversity.</title>
        <authorList>
            <person name="Kalkreuter E."/>
            <person name="Kautsar S.A."/>
            <person name="Yang D."/>
            <person name="Bader C.D."/>
            <person name="Teijaro C.N."/>
            <person name="Fluegel L."/>
            <person name="Davis C.M."/>
            <person name="Simpson J.R."/>
            <person name="Lauterbach L."/>
            <person name="Steele A.D."/>
            <person name="Gui C."/>
            <person name="Meng S."/>
            <person name="Li G."/>
            <person name="Viehrig K."/>
            <person name="Ye F."/>
            <person name="Su P."/>
            <person name="Kiefer A.F."/>
            <person name="Nichols A."/>
            <person name="Cepeda A.J."/>
            <person name="Yan W."/>
            <person name="Fan B."/>
            <person name="Jiang Y."/>
            <person name="Adhikari A."/>
            <person name="Zheng C.-J."/>
            <person name="Schuster L."/>
            <person name="Cowan T.M."/>
            <person name="Smanski M.J."/>
            <person name="Chevrette M.G."/>
            <person name="De Carvalho L.P.S."/>
            <person name="Shen B."/>
        </authorList>
    </citation>
    <scope>NUCLEOTIDE SEQUENCE [LARGE SCALE GENOMIC DNA]</scope>
    <source>
        <strain evidence="2 3">NPDC021253</strain>
    </source>
</reference>
<proteinExistence type="predicted"/>
<dbReference type="RefSeq" id="WP_396676964.1">
    <property type="nucleotide sequence ID" value="NZ_JBIRPU010000003.1"/>
</dbReference>
<dbReference type="Gene3D" id="3.40.50.1820">
    <property type="entry name" value="alpha/beta hydrolase"/>
    <property type="match status" value="1"/>
</dbReference>
<name>A0ABW7SF51_9ACTN</name>